<keyword evidence="3" id="KW-1185">Reference proteome</keyword>
<evidence type="ECO:0000256" key="1">
    <source>
        <dbReference type="SAM" id="SignalP"/>
    </source>
</evidence>
<keyword evidence="1" id="KW-0732">Signal</keyword>
<sequence>MRPYIIFILAIIMSLALLAKAAVPLKRNPDLLSMMKTPLLMGYAPNTMDQVPLSYLTQQYKWPMYHQNVHDE</sequence>
<feature type="chain" id="PRO_5012516729" evidence="1">
    <location>
        <begin position="22"/>
        <end position="72"/>
    </location>
</feature>
<dbReference type="Proteomes" id="UP000218231">
    <property type="component" value="Unassembled WGS sequence"/>
</dbReference>
<feature type="signal peptide" evidence="1">
    <location>
        <begin position="1"/>
        <end position="21"/>
    </location>
</feature>
<dbReference type="EMBL" id="LIAE01010200">
    <property type="protein sequence ID" value="PAV65638.1"/>
    <property type="molecule type" value="Genomic_DNA"/>
</dbReference>
<dbReference type="AlphaFoldDB" id="A0A2A2JVD8"/>
<comment type="caution">
    <text evidence="2">The sequence shown here is derived from an EMBL/GenBank/DDBJ whole genome shotgun (WGS) entry which is preliminary data.</text>
</comment>
<proteinExistence type="predicted"/>
<accession>A0A2A2JVD8</accession>
<protein>
    <submittedName>
        <fullName evidence="2">Uncharacterized protein</fullName>
    </submittedName>
</protein>
<organism evidence="2 3">
    <name type="scientific">Diploscapter pachys</name>
    <dbReference type="NCBI Taxonomy" id="2018661"/>
    <lineage>
        <taxon>Eukaryota</taxon>
        <taxon>Metazoa</taxon>
        <taxon>Ecdysozoa</taxon>
        <taxon>Nematoda</taxon>
        <taxon>Chromadorea</taxon>
        <taxon>Rhabditida</taxon>
        <taxon>Rhabditina</taxon>
        <taxon>Rhabditomorpha</taxon>
        <taxon>Rhabditoidea</taxon>
        <taxon>Rhabditidae</taxon>
        <taxon>Diploscapter</taxon>
    </lineage>
</organism>
<evidence type="ECO:0000313" key="2">
    <source>
        <dbReference type="EMBL" id="PAV65638.1"/>
    </source>
</evidence>
<gene>
    <name evidence="2" type="ORF">WR25_12731</name>
</gene>
<evidence type="ECO:0000313" key="3">
    <source>
        <dbReference type="Proteomes" id="UP000218231"/>
    </source>
</evidence>
<reference evidence="2 3" key="1">
    <citation type="journal article" date="2017" name="Curr. Biol.">
        <title>Genome architecture and evolution of a unichromosomal asexual nematode.</title>
        <authorList>
            <person name="Fradin H."/>
            <person name="Zegar C."/>
            <person name="Gutwein M."/>
            <person name="Lucas J."/>
            <person name="Kovtun M."/>
            <person name="Corcoran D."/>
            <person name="Baugh L.R."/>
            <person name="Kiontke K."/>
            <person name="Gunsalus K."/>
            <person name="Fitch D.H."/>
            <person name="Piano F."/>
        </authorList>
    </citation>
    <scope>NUCLEOTIDE SEQUENCE [LARGE SCALE GENOMIC DNA]</scope>
    <source>
        <strain evidence="2">PF1309</strain>
    </source>
</reference>
<name>A0A2A2JVD8_9BILA</name>